<reference evidence="10" key="2">
    <citation type="submission" date="2025-08" db="UniProtKB">
        <authorList>
            <consortium name="Ensembl"/>
        </authorList>
    </citation>
    <scope>IDENTIFICATION</scope>
</reference>
<sequence>MRLVLVIALVALKLASASARFDEFDEGDDLVEFDDNDFAEFEDASDNPTTEAPARSANVQQQQQEDEDEEGEDDDAATVEVEGMDDNAEDFEDTETPDEDIYKYDPDEFDGFEKQTPSFSDPINIITVPAHLQNSWESYYMEILMVTGLLAYIMNYMIGKNKNNRLAQAWFSSHRELLESNFALVGDDGTSKEAVSSGKLNQENEHIYNLWCSGRVCCEGMLIQLKFLKRQDLLNVLARMMRPACDQVQVKVTLNDDDMDTFVFAVGTKKSMTRLQKEMQDLSEFCSDKPKSGAKYGLAESLAILSEMGEVTEGMMDNKMVHFLTSHADKLESVHFSDQFSGPKLMQEEGQPLKLPETKKTLLFTFNVPGMGNTSPKDMESLLPLMNMVIYSIDKVKKFRLNREGKQKAERNRARVEENFLKLTHAQRQEAAQSRREEKKRAEKERIMNEEDPERQRRLEEAALRREQKKMEKKQMKMKQIKVKAM</sequence>
<gene>
    <name evidence="10" type="primary">CCDC47</name>
    <name evidence="10" type="synonym">ccdc47</name>
</gene>
<comment type="similarity">
    <text evidence="5">Belongs to the CCDC47 family.</text>
</comment>
<evidence type="ECO:0000256" key="4">
    <source>
        <dbReference type="ARBA" id="ARBA00034697"/>
    </source>
</evidence>
<dbReference type="GO" id="GO:0032469">
    <property type="term" value="P:endoplasmic reticulum calcium ion homeostasis"/>
    <property type="evidence" value="ECO:0007669"/>
    <property type="project" value="InterPro"/>
</dbReference>
<evidence type="ECO:0000256" key="2">
    <source>
        <dbReference type="ARBA" id="ARBA00022989"/>
    </source>
</evidence>
<evidence type="ECO:0000256" key="6">
    <source>
        <dbReference type="ARBA" id="ARBA00034875"/>
    </source>
</evidence>
<dbReference type="PANTHER" id="PTHR12883:SF0">
    <property type="entry name" value="PAT COMPLEX SUBUNIT CCDC47"/>
    <property type="match status" value="1"/>
</dbReference>
<keyword evidence="9" id="KW-0732">Signal</keyword>
<dbReference type="GeneID" id="114664331"/>
<protein>
    <recommendedName>
        <fullName evidence="6">PAT complex subunit CCDC47</fullName>
    </recommendedName>
    <alternativeName>
        <fullName evidence="7">Coiled-coil domain-containing protein 47</fullName>
    </alternativeName>
</protein>
<dbReference type="Proteomes" id="UP000694620">
    <property type="component" value="Chromosome 14"/>
</dbReference>
<feature type="compositionally biased region" description="Basic and acidic residues" evidence="8">
    <location>
        <begin position="433"/>
        <end position="475"/>
    </location>
</feature>
<keyword evidence="2" id="KW-1133">Transmembrane helix</keyword>
<evidence type="ECO:0000313" key="11">
    <source>
        <dbReference type="Proteomes" id="UP000694620"/>
    </source>
</evidence>
<keyword evidence="3" id="KW-0472">Membrane</keyword>
<proteinExistence type="inferred from homology"/>
<feature type="chain" id="PRO_5034639928" description="PAT complex subunit CCDC47" evidence="9">
    <location>
        <begin position="20"/>
        <end position="486"/>
    </location>
</feature>
<evidence type="ECO:0000256" key="7">
    <source>
        <dbReference type="ARBA" id="ARBA00034902"/>
    </source>
</evidence>
<dbReference type="AlphaFoldDB" id="A0A8C4SJZ0"/>
<name>A0A8C4SJZ0_ERPCA</name>
<feature type="region of interest" description="Disordered" evidence="8">
    <location>
        <begin position="424"/>
        <end position="486"/>
    </location>
</feature>
<feature type="signal peptide" evidence="9">
    <location>
        <begin position="1"/>
        <end position="19"/>
    </location>
</feature>
<evidence type="ECO:0000256" key="3">
    <source>
        <dbReference type="ARBA" id="ARBA00023136"/>
    </source>
</evidence>
<feature type="compositionally biased region" description="Acidic residues" evidence="8">
    <location>
        <begin position="64"/>
        <end position="99"/>
    </location>
</feature>
<keyword evidence="11" id="KW-1185">Reference proteome</keyword>
<dbReference type="GO" id="GO:0005509">
    <property type="term" value="F:calcium ion binding"/>
    <property type="evidence" value="ECO:0007669"/>
    <property type="project" value="InterPro"/>
</dbReference>
<dbReference type="CTD" id="57003"/>
<feature type="compositionally biased region" description="Basic residues" evidence="8">
    <location>
        <begin position="476"/>
        <end position="486"/>
    </location>
</feature>
<accession>A0A8C4SJZ0</accession>
<dbReference type="RefSeq" id="XP_028674246.1">
    <property type="nucleotide sequence ID" value="XM_028818413.2"/>
</dbReference>
<reference evidence="10" key="1">
    <citation type="submission" date="2021-06" db="EMBL/GenBank/DDBJ databases">
        <authorList>
            <consortium name="Wellcome Sanger Institute Data Sharing"/>
        </authorList>
    </citation>
    <scope>NUCLEOTIDE SEQUENCE [LARGE SCALE GENOMIC DNA]</scope>
</reference>
<reference evidence="10" key="3">
    <citation type="submission" date="2025-09" db="UniProtKB">
        <authorList>
            <consortium name="Ensembl"/>
        </authorList>
    </citation>
    <scope>IDENTIFICATION</scope>
</reference>
<dbReference type="RefSeq" id="XP_028674247.1">
    <property type="nucleotide sequence ID" value="XM_028818414.2"/>
</dbReference>
<evidence type="ECO:0000313" key="10">
    <source>
        <dbReference type="Ensembl" id="ENSECRP00000017723.1"/>
    </source>
</evidence>
<keyword evidence="1" id="KW-0812">Transmembrane</keyword>
<feature type="region of interest" description="Disordered" evidence="8">
    <location>
        <begin position="40"/>
        <end position="99"/>
    </location>
</feature>
<comment type="subcellular location">
    <subcellularLocation>
        <location evidence="4">Rough endoplasmic reticulum membrane</location>
        <topology evidence="4">Single-pass type I membrane protein</topology>
    </subcellularLocation>
</comment>
<evidence type="ECO:0000256" key="1">
    <source>
        <dbReference type="ARBA" id="ARBA00022692"/>
    </source>
</evidence>
<dbReference type="Pfam" id="PF07946">
    <property type="entry name" value="CCDC47"/>
    <property type="match status" value="1"/>
</dbReference>
<evidence type="ECO:0000256" key="8">
    <source>
        <dbReference type="SAM" id="MobiDB-lite"/>
    </source>
</evidence>
<dbReference type="InterPro" id="IPR012879">
    <property type="entry name" value="CCDC47"/>
</dbReference>
<organism evidence="10 11">
    <name type="scientific">Erpetoichthys calabaricus</name>
    <name type="common">Rope fish</name>
    <name type="synonym">Calamoichthys calabaricus</name>
    <dbReference type="NCBI Taxonomy" id="27687"/>
    <lineage>
        <taxon>Eukaryota</taxon>
        <taxon>Metazoa</taxon>
        <taxon>Chordata</taxon>
        <taxon>Craniata</taxon>
        <taxon>Vertebrata</taxon>
        <taxon>Euteleostomi</taxon>
        <taxon>Actinopterygii</taxon>
        <taxon>Polypteriformes</taxon>
        <taxon>Polypteridae</taxon>
        <taxon>Erpetoichthys</taxon>
    </lineage>
</organism>
<dbReference type="GO" id="GO:0030867">
    <property type="term" value="C:rough endoplasmic reticulum membrane"/>
    <property type="evidence" value="ECO:0007669"/>
    <property type="project" value="UniProtKB-SubCell"/>
</dbReference>
<evidence type="ECO:0000256" key="9">
    <source>
        <dbReference type="SAM" id="SignalP"/>
    </source>
</evidence>
<evidence type="ECO:0000256" key="5">
    <source>
        <dbReference type="ARBA" id="ARBA00034746"/>
    </source>
</evidence>
<dbReference type="RefSeq" id="XP_028674245.1">
    <property type="nucleotide sequence ID" value="XM_028818412.2"/>
</dbReference>
<dbReference type="OrthoDB" id="10039147at2759"/>
<dbReference type="PANTHER" id="PTHR12883">
    <property type="entry name" value="ADIPOCYTE-SPECIFIC PROTEIN 4-RELATED"/>
    <property type="match status" value="1"/>
</dbReference>
<dbReference type="GeneTree" id="ENSGT00390000013997"/>
<dbReference type="Ensembl" id="ENSECRT00000018073.1">
    <property type="protein sequence ID" value="ENSECRP00000017723.1"/>
    <property type="gene ID" value="ENSECRG00000011839.1"/>
</dbReference>
<dbReference type="RefSeq" id="XP_051774844.1">
    <property type="nucleotide sequence ID" value="XM_051918884.1"/>
</dbReference>